<keyword evidence="7 8" id="KW-0807">Transducer</keyword>
<evidence type="ECO:0000256" key="7">
    <source>
        <dbReference type="ARBA" id="ARBA00023224"/>
    </source>
</evidence>
<keyword evidence="6 8" id="KW-0675">Receptor</keyword>
<dbReference type="GO" id="GO:0005886">
    <property type="term" value="C:plasma membrane"/>
    <property type="evidence" value="ECO:0007669"/>
    <property type="project" value="TreeGrafter"/>
</dbReference>
<dbReference type="PANTHER" id="PTHR24243:SF224">
    <property type="entry name" value="G-PROTEIN COUPLED RECEPTOR 19-RELATED"/>
    <property type="match status" value="1"/>
</dbReference>
<proteinExistence type="inferred from homology"/>
<feature type="compositionally biased region" description="Polar residues" evidence="9">
    <location>
        <begin position="261"/>
        <end position="285"/>
    </location>
</feature>
<evidence type="ECO:0000256" key="6">
    <source>
        <dbReference type="ARBA" id="ARBA00023170"/>
    </source>
</evidence>
<feature type="transmembrane region" description="Helical" evidence="10">
    <location>
        <begin position="359"/>
        <end position="382"/>
    </location>
</feature>
<evidence type="ECO:0000256" key="10">
    <source>
        <dbReference type="SAM" id="Phobius"/>
    </source>
</evidence>
<evidence type="ECO:0000256" key="2">
    <source>
        <dbReference type="ARBA" id="ARBA00022692"/>
    </source>
</evidence>
<comment type="subcellular location">
    <subcellularLocation>
        <location evidence="1">Membrane</location>
        <topology evidence="1">Multi-pass membrane protein</topology>
    </subcellularLocation>
</comment>
<evidence type="ECO:0000313" key="12">
    <source>
        <dbReference type="EMBL" id="KAH3740003.1"/>
    </source>
</evidence>
<evidence type="ECO:0000256" key="3">
    <source>
        <dbReference type="ARBA" id="ARBA00022989"/>
    </source>
</evidence>
<dbReference type="PROSITE" id="PS50262">
    <property type="entry name" value="G_PROTEIN_RECEP_F1_2"/>
    <property type="match status" value="1"/>
</dbReference>
<feature type="transmembrane region" description="Helical" evidence="10">
    <location>
        <begin position="127"/>
        <end position="148"/>
    </location>
</feature>
<dbReference type="PROSITE" id="PS00237">
    <property type="entry name" value="G_PROTEIN_RECEP_F1_1"/>
    <property type="match status" value="1"/>
</dbReference>
<evidence type="ECO:0000313" key="13">
    <source>
        <dbReference type="Proteomes" id="UP000828390"/>
    </source>
</evidence>
<protein>
    <recommendedName>
        <fullName evidence="11">G-protein coupled receptors family 1 profile domain-containing protein</fullName>
    </recommendedName>
</protein>
<comment type="caution">
    <text evidence="12">The sequence shown here is derived from an EMBL/GenBank/DDBJ whole genome shotgun (WGS) entry which is preliminary data.</text>
</comment>
<accession>A0A9D4I0U5</accession>
<feature type="region of interest" description="Disordered" evidence="9">
    <location>
        <begin position="258"/>
        <end position="348"/>
    </location>
</feature>
<dbReference type="SUPFAM" id="SSF81321">
    <property type="entry name" value="Family A G protein-coupled receptor-like"/>
    <property type="match status" value="1"/>
</dbReference>
<keyword evidence="13" id="KW-1185">Reference proteome</keyword>
<dbReference type="GO" id="GO:0004930">
    <property type="term" value="F:G protein-coupled receptor activity"/>
    <property type="evidence" value="ECO:0007669"/>
    <property type="project" value="UniProtKB-KW"/>
</dbReference>
<evidence type="ECO:0000256" key="4">
    <source>
        <dbReference type="ARBA" id="ARBA00023040"/>
    </source>
</evidence>
<keyword evidence="2 8" id="KW-0812">Transmembrane</keyword>
<feature type="transmembrane region" description="Helical" evidence="10">
    <location>
        <begin position="89"/>
        <end position="107"/>
    </location>
</feature>
<organism evidence="12 13">
    <name type="scientific">Dreissena polymorpha</name>
    <name type="common">Zebra mussel</name>
    <name type="synonym">Mytilus polymorpha</name>
    <dbReference type="NCBI Taxonomy" id="45954"/>
    <lineage>
        <taxon>Eukaryota</taxon>
        <taxon>Metazoa</taxon>
        <taxon>Spiralia</taxon>
        <taxon>Lophotrochozoa</taxon>
        <taxon>Mollusca</taxon>
        <taxon>Bivalvia</taxon>
        <taxon>Autobranchia</taxon>
        <taxon>Heteroconchia</taxon>
        <taxon>Euheterodonta</taxon>
        <taxon>Imparidentia</taxon>
        <taxon>Neoheterodontei</taxon>
        <taxon>Myida</taxon>
        <taxon>Dreissenoidea</taxon>
        <taxon>Dreissenidae</taxon>
        <taxon>Dreissena</taxon>
    </lineage>
</organism>
<dbReference type="PANTHER" id="PTHR24243">
    <property type="entry name" value="G-PROTEIN COUPLED RECEPTOR"/>
    <property type="match status" value="1"/>
</dbReference>
<reference evidence="12" key="1">
    <citation type="journal article" date="2019" name="bioRxiv">
        <title>The Genome of the Zebra Mussel, Dreissena polymorpha: A Resource for Invasive Species Research.</title>
        <authorList>
            <person name="McCartney M.A."/>
            <person name="Auch B."/>
            <person name="Kono T."/>
            <person name="Mallez S."/>
            <person name="Zhang Y."/>
            <person name="Obille A."/>
            <person name="Becker A."/>
            <person name="Abrahante J.E."/>
            <person name="Garbe J."/>
            <person name="Badalamenti J.P."/>
            <person name="Herman A."/>
            <person name="Mangelson H."/>
            <person name="Liachko I."/>
            <person name="Sullivan S."/>
            <person name="Sone E.D."/>
            <person name="Koren S."/>
            <person name="Silverstein K.A.T."/>
            <person name="Beckman K.B."/>
            <person name="Gohl D.M."/>
        </authorList>
    </citation>
    <scope>NUCLEOTIDE SEQUENCE</scope>
    <source>
        <strain evidence="12">Duluth1</strain>
        <tissue evidence="12">Whole animal</tissue>
    </source>
</reference>
<dbReference type="OrthoDB" id="5969463at2759"/>
<keyword evidence="5 10" id="KW-0472">Membrane</keyword>
<sequence length="452" mass="49956">MELSTTNASINVDPGNLLVTSQIANVTSLTLNLTDEQRLTILQRYNDEKATLYIPVIVYMVILTVVGTVGNVLVCCVYCCKPTKTSSHFFIMTLAVLDLLTCAIGMPTEIIDLRYPYMFYASAACKLLRFVESVTTIGSSMILISVAVDRFLRICKLGRNISVATSKRICVAAMFVGVALSWPAFLIFGRHTEELEPGIQGVDCSTDDSIRHTHYPSMYYGVLGLLFVGCLTFFAIIYVQIGLQIWRQKRANIGQKVNRDSGISTSTGKGRVLSTSSIRDSQGAEQNGDVGHNTSNGKAETPIDNGSDPISTDMSSEPMNESANSKKKCVKEKRGSSTSSASTKTDFPKKRTIKVTRTTVVLFAVTVAYVISYLPFLILMTIRSVKKDFEDNLTPTQEVLFKFCVKSYFINNAINPVIYSYLNINFRKDAQKMLTRILSACCTCCRRHSAAE</sequence>
<feature type="compositionally biased region" description="Polar residues" evidence="9">
    <location>
        <begin position="308"/>
        <end position="323"/>
    </location>
</feature>
<reference evidence="12" key="2">
    <citation type="submission" date="2020-11" db="EMBL/GenBank/DDBJ databases">
        <authorList>
            <person name="McCartney M.A."/>
            <person name="Auch B."/>
            <person name="Kono T."/>
            <person name="Mallez S."/>
            <person name="Becker A."/>
            <person name="Gohl D.M."/>
            <person name="Silverstein K.A.T."/>
            <person name="Koren S."/>
            <person name="Bechman K.B."/>
            <person name="Herman A."/>
            <person name="Abrahante J.E."/>
            <person name="Garbe J."/>
        </authorList>
    </citation>
    <scope>NUCLEOTIDE SEQUENCE</scope>
    <source>
        <strain evidence="12">Duluth1</strain>
        <tissue evidence="12">Whole animal</tissue>
    </source>
</reference>
<evidence type="ECO:0000259" key="11">
    <source>
        <dbReference type="PROSITE" id="PS50262"/>
    </source>
</evidence>
<keyword evidence="3 10" id="KW-1133">Transmembrane helix</keyword>
<dbReference type="InterPro" id="IPR000276">
    <property type="entry name" value="GPCR_Rhodpsn"/>
</dbReference>
<feature type="transmembrane region" description="Helical" evidence="10">
    <location>
        <begin position="218"/>
        <end position="241"/>
    </location>
</feature>
<dbReference type="EMBL" id="JAIWYP010000011">
    <property type="protein sequence ID" value="KAH3740003.1"/>
    <property type="molecule type" value="Genomic_DNA"/>
</dbReference>
<gene>
    <name evidence="12" type="ORF">DPMN_046698</name>
</gene>
<feature type="domain" description="G-protein coupled receptors family 1 profile" evidence="11">
    <location>
        <begin position="70"/>
        <end position="419"/>
    </location>
</feature>
<dbReference type="Pfam" id="PF00001">
    <property type="entry name" value="7tm_1"/>
    <property type="match status" value="1"/>
</dbReference>
<name>A0A9D4I0U5_DREPO</name>
<dbReference type="PRINTS" id="PR00237">
    <property type="entry name" value="GPCRRHODOPSN"/>
</dbReference>
<evidence type="ECO:0000256" key="5">
    <source>
        <dbReference type="ARBA" id="ARBA00023136"/>
    </source>
</evidence>
<dbReference type="Proteomes" id="UP000828390">
    <property type="component" value="Unassembled WGS sequence"/>
</dbReference>
<evidence type="ECO:0000256" key="9">
    <source>
        <dbReference type="SAM" id="MobiDB-lite"/>
    </source>
</evidence>
<dbReference type="Gene3D" id="1.20.1070.10">
    <property type="entry name" value="Rhodopsin 7-helix transmembrane proteins"/>
    <property type="match status" value="1"/>
</dbReference>
<comment type="similarity">
    <text evidence="8">Belongs to the G-protein coupled receptor 1 family.</text>
</comment>
<feature type="transmembrane region" description="Helical" evidence="10">
    <location>
        <begin position="52"/>
        <end position="77"/>
    </location>
</feature>
<feature type="compositionally biased region" description="Polar residues" evidence="9">
    <location>
        <begin position="336"/>
        <end position="345"/>
    </location>
</feature>
<dbReference type="CDD" id="cd00637">
    <property type="entry name" value="7tm_classA_rhodopsin-like"/>
    <property type="match status" value="1"/>
</dbReference>
<keyword evidence="4 8" id="KW-0297">G-protein coupled receptor</keyword>
<evidence type="ECO:0000256" key="1">
    <source>
        <dbReference type="ARBA" id="ARBA00004141"/>
    </source>
</evidence>
<dbReference type="AlphaFoldDB" id="A0A9D4I0U5"/>
<feature type="transmembrane region" description="Helical" evidence="10">
    <location>
        <begin position="169"/>
        <end position="188"/>
    </location>
</feature>
<dbReference type="InterPro" id="IPR017452">
    <property type="entry name" value="GPCR_Rhodpsn_7TM"/>
</dbReference>
<evidence type="ECO:0000256" key="8">
    <source>
        <dbReference type="RuleBase" id="RU000688"/>
    </source>
</evidence>